<evidence type="ECO:0000313" key="1">
    <source>
        <dbReference type="EMBL" id="KAG7161852.1"/>
    </source>
</evidence>
<sequence>MAGFATLLMATKVTRFRDAEMASMERMLSKKAIKNISDSWEAITQHKMNSVWLSCGPSKAGFDEVDDADVEDLLDSHNGLTNEDLIELERLQQEEMTIATVEDADESPTQLLTVRNLRKLISSFEMAMDMALEMDPNVE</sequence>
<name>A0A8J5JNV6_HOMAM</name>
<comment type="caution">
    <text evidence="1">The sequence shown here is derived from an EMBL/GenBank/DDBJ whole genome shotgun (WGS) entry which is preliminary data.</text>
</comment>
<protein>
    <submittedName>
        <fullName evidence="1">Putative Tigger transposable element-derived protein 1-like 265</fullName>
    </submittedName>
</protein>
<evidence type="ECO:0000313" key="2">
    <source>
        <dbReference type="Proteomes" id="UP000747542"/>
    </source>
</evidence>
<dbReference type="Proteomes" id="UP000747542">
    <property type="component" value="Unassembled WGS sequence"/>
</dbReference>
<accession>A0A8J5JNV6</accession>
<dbReference type="EMBL" id="JAHLQT010028808">
    <property type="protein sequence ID" value="KAG7161852.1"/>
    <property type="molecule type" value="Genomic_DNA"/>
</dbReference>
<gene>
    <name evidence="1" type="primary">TIGD1-L265</name>
    <name evidence="1" type="ORF">Hamer_G007513</name>
</gene>
<proteinExistence type="predicted"/>
<organism evidence="1 2">
    <name type="scientific">Homarus americanus</name>
    <name type="common">American lobster</name>
    <dbReference type="NCBI Taxonomy" id="6706"/>
    <lineage>
        <taxon>Eukaryota</taxon>
        <taxon>Metazoa</taxon>
        <taxon>Ecdysozoa</taxon>
        <taxon>Arthropoda</taxon>
        <taxon>Crustacea</taxon>
        <taxon>Multicrustacea</taxon>
        <taxon>Malacostraca</taxon>
        <taxon>Eumalacostraca</taxon>
        <taxon>Eucarida</taxon>
        <taxon>Decapoda</taxon>
        <taxon>Pleocyemata</taxon>
        <taxon>Astacidea</taxon>
        <taxon>Nephropoidea</taxon>
        <taxon>Nephropidae</taxon>
        <taxon>Homarus</taxon>
    </lineage>
</organism>
<feature type="non-terminal residue" evidence="1">
    <location>
        <position position="1"/>
    </location>
</feature>
<dbReference type="AlphaFoldDB" id="A0A8J5JNV6"/>
<keyword evidence="2" id="KW-1185">Reference proteome</keyword>
<reference evidence="1" key="1">
    <citation type="journal article" date="2021" name="Sci. Adv.">
        <title>The American lobster genome reveals insights on longevity, neural, and immune adaptations.</title>
        <authorList>
            <person name="Polinski J.M."/>
            <person name="Zimin A.V."/>
            <person name="Clark K.F."/>
            <person name="Kohn A.B."/>
            <person name="Sadowski N."/>
            <person name="Timp W."/>
            <person name="Ptitsyn A."/>
            <person name="Khanna P."/>
            <person name="Romanova D.Y."/>
            <person name="Williams P."/>
            <person name="Greenwood S.J."/>
            <person name="Moroz L.L."/>
            <person name="Walt D.R."/>
            <person name="Bodnar A.G."/>
        </authorList>
    </citation>
    <scope>NUCLEOTIDE SEQUENCE</scope>
    <source>
        <strain evidence="1">GMGI-L3</strain>
    </source>
</reference>